<comment type="caution">
    <text evidence="2">The sequence shown here is derived from an EMBL/GenBank/DDBJ whole genome shotgun (WGS) entry which is preliminary data.</text>
</comment>
<feature type="compositionally biased region" description="Acidic residues" evidence="1">
    <location>
        <begin position="122"/>
        <end position="145"/>
    </location>
</feature>
<reference evidence="2" key="1">
    <citation type="submission" date="2021-03" db="EMBL/GenBank/DDBJ databases">
        <title>Chromosome level genome of the anhydrobiotic midge Polypedilum vanderplanki.</title>
        <authorList>
            <person name="Yoshida Y."/>
            <person name="Kikawada T."/>
            <person name="Gusev O."/>
        </authorList>
    </citation>
    <scope>NUCLEOTIDE SEQUENCE</scope>
    <source>
        <strain evidence="2">NIAS01</strain>
        <tissue evidence="2">Whole body or cell culture</tissue>
    </source>
</reference>
<dbReference type="AlphaFoldDB" id="A0A9J6C4Y0"/>
<feature type="region of interest" description="Disordered" evidence="1">
    <location>
        <begin position="103"/>
        <end position="145"/>
    </location>
</feature>
<dbReference type="OrthoDB" id="10507574at2759"/>
<name>A0A9J6C4Y0_POLVA</name>
<sequence>MSELQTVHRCDNCKRSCIPRTENIMQTPSYCVMIEANQTNSTISKDELNKKLNVWASASPPINVEPSPYSIDMLTLEKASAITKGTIVLEDDLKFTEIQSFEQEKAPISDDDDDDSKSVFDETFEEYEGDDDDDDDDETFSTDSS</sequence>
<dbReference type="Proteomes" id="UP001107558">
    <property type="component" value="Chromosome 2"/>
</dbReference>
<keyword evidence="3" id="KW-1185">Reference proteome</keyword>
<evidence type="ECO:0000313" key="2">
    <source>
        <dbReference type="EMBL" id="KAG5677074.1"/>
    </source>
</evidence>
<evidence type="ECO:0000313" key="3">
    <source>
        <dbReference type="Proteomes" id="UP001107558"/>
    </source>
</evidence>
<organism evidence="2 3">
    <name type="scientific">Polypedilum vanderplanki</name>
    <name type="common">Sleeping chironomid midge</name>
    <dbReference type="NCBI Taxonomy" id="319348"/>
    <lineage>
        <taxon>Eukaryota</taxon>
        <taxon>Metazoa</taxon>
        <taxon>Ecdysozoa</taxon>
        <taxon>Arthropoda</taxon>
        <taxon>Hexapoda</taxon>
        <taxon>Insecta</taxon>
        <taxon>Pterygota</taxon>
        <taxon>Neoptera</taxon>
        <taxon>Endopterygota</taxon>
        <taxon>Diptera</taxon>
        <taxon>Nematocera</taxon>
        <taxon>Chironomoidea</taxon>
        <taxon>Chironomidae</taxon>
        <taxon>Chironominae</taxon>
        <taxon>Polypedilum</taxon>
        <taxon>Polypedilum</taxon>
    </lineage>
</organism>
<accession>A0A9J6C4Y0</accession>
<proteinExistence type="predicted"/>
<protein>
    <submittedName>
        <fullName evidence="2">Uncharacterized protein</fullName>
    </submittedName>
</protein>
<gene>
    <name evidence="2" type="ORF">PVAND_006858</name>
</gene>
<dbReference type="EMBL" id="JADBJN010000002">
    <property type="protein sequence ID" value="KAG5677074.1"/>
    <property type="molecule type" value="Genomic_DNA"/>
</dbReference>
<evidence type="ECO:0000256" key="1">
    <source>
        <dbReference type="SAM" id="MobiDB-lite"/>
    </source>
</evidence>